<accession>K2PW49</accession>
<feature type="region of interest" description="Disordered" evidence="1">
    <location>
        <begin position="23"/>
        <end position="109"/>
    </location>
</feature>
<feature type="chain" id="PRO_5039067376" description="Lipoprotein" evidence="2">
    <location>
        <begin position="22"/>
        <end position="173"/>
    </location>
</feature>
<protein>
    <recommendedName>
        <fullName evidence="5">Lipoprotein</fullName>
    </recommendedName>
</protein>
<evidence type="ECO:0000256" key="2">
    <source>
        <dbReference type="SAM" id="SignalP"/>
    </source>
</evidence>
<evidence type="ECO:0008006" key="5">
    <source>
        <dbReference type="Google" id="ProtNLM"/>
    </source>
</evidence>
<feature type="compositionally biased region" description="Polar residues" evidence="1">
    <location>
        <begin position="42"/>
        <end position="51"/>
    </location>
</feature>
<dbReference type="Proteomes" id="UP000006787">
    <property type="component" value="Unassembled WGS sequence"/>
</dbReference>
<reference evidence="3 4" key="1">
    <citation type="journal article" date="2012" name="J. Bacteriol.">
        <title>Genome Sequence of the Bacteriocin-Producing Strain Lactococcus garvieae DCC43.</title>
        <authorList>
            <person name="Gabrielsen C."/>
            <person name="Brede D.A."/>
            <person name="Hernandez P.E."/>
            <person name="Nes I.F."/>
            <person name="Diep D.B."/>
        </authorList>
    </citation>
    <scope>NUCLEOTIDE SEQUENCE [LARGE SCALE GENOMIC DNA]</scope>
    <source>
        <strain evidence="3 4">DCC43</strain>
    </source>
</reference>
<evidence type="ECO:0000313" key="3">
    <source>
        <dbReference type="EMBL" id="EKF51606.1"/>
    </source>
</evidence>
<feature type="compositionally biased region" description="Low complexity" evidence="1">
    <location>
        <begin position="83"/>
        <end position="92"/>
    </location>
</feature>
<organism evidence="3 4">
    <name type="scientific">Lactococcus garvieae DCC43</name>
    <dbReference type="NCBI Taxonomy" id="1231377"/>
    <lineage>
        <taxon>Bacteria</taxon>
        <taxon>Bacillati</taxon>
        <taxon>Bacillota</taxon>
        <taxon>Bacilli</taxon>
        <taxon>Lactobacillales</taxon>
        <taxon>Streptococcaceae</taxon>
        <taxon>Lactococcus</taxon>
    </lineage>
</organism>
<feature type="compositionally biased region" description="Basic and acidic residues" evidence="1">
    <location>
        <begin position="93"/>
        <end position="105"/>
    </location>
</feature>
<gene>
    <name evidence="3" type="ORF">C426_0931</name>
</gene>
<evidence type="ECO:0000256" key="1">
    <source>
        <dbReference type="SAM" id="MobiDB-lite"/>
    </source>
</evidence>
<dbReference type="PROSITE" id="PS51257">
    <property type="entry name" value="PROKAR_LIPOPROTEIN"/>
    <property type="match status" value="1"/>
</dbReference>
<feature type="compositionally biased region" description="Low complexity" evidence="1">
    <location>
        <begin position="55"/>
        <end position="69"/>
    </location>
</feature>
<evidence type="ECO:0000313" key="4">
    <source>
        <dbReference type="Proteomes" id="UP000006787"/>
    </source>
</evidence>
<dbReference type="AlphaFoldDB" id="K2PW49"/>
<keyword evidence="2" id="KW-0732">Signal</keyword>
<dbReference type="EMBL" id="AMQS01000012">
    <property type="protein sequence ID" value="EKF51606.1"/>
    <property type="molecule type" value="Genomic_DNA"/>
</dbReference>
<proteinExistence type="predicted"/>
<name>K2PW49_9LACT</name>
<comment type="caution">
    <text evidence="3">The sequence shown here is derived from an EMBL/GenBank/DDBJ whole genome shotgun (WGS) entry which is preliminary data.</text>
</comment>
<sequence>MKKITLLSIMALALFSLVACSSNKQENELKSGSKTSETSKEVNSNKVTSSELSKESSTPEAKSSSSSSTIINDNSLKEDESNKQNSSNSEQKSTTEDTPSKEKVNKLKHYKTLIRNAKEKQKAYINSINDPKIKQSVQTADSAAVGEATRLQIENPEEAEIIEKALKIVIAEG</sequence>
<dbReference type="PATRIC" id="fig|1231377.3.peg.933"/>
<dbReference type="RefSeq" id="WP_003135358.1">
    <property type="nucleotide sequence ID" value="NZ_AMQS01000012.1"/>
</dbReference>
<feature type="signal peptide" evidence="2">
    <location>
        <begin position="1"/>
        <end position="21"/>
    </location>
</feature>